<sequence length="250" mass="28323">MVRVPKLVFAKNQTDIPSDNQIMRLDVSMPSIMKLLGRPSIVNMDFIFLGDGVIKLGNPKTKIEDVGYVGFKTKGLDKFHAEISLENRKFRIRDTASVLGTYLNGMRLSKEREESKWFNLEDGDEITLGYSQKSILKPCNHISMTFEELNKNGSYIPTKKKMVNPETLPLAEDFGDLMFPECCICLEDIKYRQALLVPSCSHTLHYDCARQLIATDPGYFCPVCRSFSHLSITNFLTPKQAHDTLCSAIL</sequence>
<dbReference type="Pfam" id="PF00498">
    <property type="entry name" value="FHA"/>
    <property type="match status" value="1"/>
</dbReference>
<keyword evidence="5" id="KW-1185">Reference proteome</keyword>
<dbReference type="Pfam" id="PF17123">
    <property type="entry name" value="zf-RING_11"/>
    <property type="match status" value="1"/>
</dbReference>
<dbReference type="SUPFAM" id="SSF57850">
    <property type="entry name" value="RING/U-box"/>
    <property type="match status" value="1"/>
</dbReference>
<evidence type="ECO:0000256" key="1">
    <source>
        <dbReference type="PROSITE-ProRule" id="PRU00175"/>
    </source>
</evidence>
<dbReference type="InParanoid" id="A0A167KZU6"/>
<dbReference type="Gene3D" id="2.60.200.20">
    <property type="match status" value="1"/>
</dbReference>
<dbReference type="PROSITE" id="PS50089">
    <property type="entry name" value="ZF_RING_2"/>
    <property type="match status" value="1"/>
</dbReference>
<dbReference type="InterPro" id="IPR000253">
    <property type="entry name" value="FHA_dom"/>
</dbReference>
<keyword evidence="1" id="KW-0862">Zinc</keyword>
<proteinExistence type="predicted"/>
<evidence type="ECO:0000259" key="3">
    <source>
        <dbReference type="PROSITE" id="PS50089"/>
    </source>
</evidence>
<evidence type="ECO:0000313" key="4">
    <source>
        <dbReference type="EMBL" id="OAD69258.1"/>
    </source>
</evidence>
<dbReference type="GeneID" id="28997723"/>
<dbReference type="SUPFAM" id="SSF49879">
    <property type="entry name" value="SMAD/FHA domain"/>
    <property type="match status" value="1"/>
</dbReference>
<dbReference type="AlphaFoldDB" id="A0A167KZU6"/>
<dbReference type="Proteomes" id="UP000077315">
    <property type="component" value="Unassembled WGS sequence"/>
</dbReference>
<gene>
    <name evidence="4" type="ORF">PHYBLDRAFT_172510</name>
</gene>
<organism evidence="4 5">
    <name type="scientific">Phycomyces blakesleeanus (strain ATCC 8743b / DSM 1359 / FGSC 10004 / NBRC 33097 / NRRL 1555)</name>
    <dbReference type="NCBI Taxonomy" id="763407"/>
    <lineage>
        <taxon>Eukaryota</taxon>
        <taxon>Fungi</taxon>
        <taxon>Fungi incertae sedis</taxon>
        <taxon>Mucoromycota</taxon>
        <taxon>Mucoromycotina</taxon>
        <taxon>Mucoromycetes</taxon>
        <taxon>Mucorales</taxon>
        <taxon>Phycomycetaceae</taxon>
        <taxon>Phycomyces</taxon>
    </lineage>
</organism>
<dbReference type="OrthoDB" id="8062037at2759"/>
<dbReference type="RefSeq" id="XP_018287298.1">
    <property type="nucleotide sequence ID" value="XM_018436817.1"/>
</dbReference>
<evidence type="ECO:0000313" key="5">
    <source>
        <dbReference type="Proteomes" id="UP000077315"/>
    </source>
</evidence>
<evidence type="ECO:0008006" key="6">
    <source>
        <dbReference type="Google" id="ProtNLM"/>
    </source>
</evidence>
<dbReference type="GO" id="GO:0008270">
    <property type="term" value="F:zinc ion binding"/>
    <property type="evidence" value="ECO:0007669"/>
    <property type="project" value="UniProtKB-KW"/>
</dbReference>
<name>A0A167KZU6_PHYB8</name>
<dbReference type="STRING" id="763407.A0A167KZU6"/>
<accession>A0A167KZU6</accession>
<dbReference type="PROSITE" id="PS50006">
    <property type="entry name" value="FHA_DOMAIN"/>
    <property type="match status" value="1"/>
</dbReference>
<keyword evidence="1" id="KW-0863">Zinc-finger</keyword>
<dbReference type="VEuPathDB" id="FungiDB:PHYBLDRAFT_172510"/>
<feature type="domain" description="FHA" evidence="2">
    <location>
        <begin position="54"/>
        <end position="108"/>
    </location>
</feature>
<reference evidence="5" key="1">
    <citation type="submission" date="2015-06" db="EMBL/GenBank/DDBJ databases">
        <title>Expansion of signal transduction pathways in fungi by whole-genome duplication.</title>
        <authorList>
            <consortium name="DOE Joint Genome Institute"/>
            <person name="Corrochano L.M."/>
            <person name="Kuo A."/>
            <person name="Marcet-Houben M."/>
            <person name="Polaino S."/>
            <person name="Salamov A."/>
            <person name="Villalobos J.M."/>
            <person name="Alvarez M.I."/>
            <person name="Avalos J."/>
            <person name="Benito E.P."/>
            <person name="Benoit I."/>
            <person name="Burger G."/>
            <person name="Camino L.P."/>
            <person name="Canovas D."/>
            <person name="Cerda-Olmedo E."/>
            <person name="Cheng J.-F."/>
            <person name="Dominguez A."/>
            <person name="Elias M."/>
            <person name="Eslava A.P."/>
            <person name="Glaser F."/>
            <person name="Grimwood J."/>
            <person name="Gutierrez G."/>
            <person name="Heitman J."/>
            <person name="Henrissat B."/>
            <person name="Iturriaga E.A."/>
            <person name="Lang B.F."/>
            <person name="Lavin J.L."/>
            <person name="Lee S."/>
            <person name="Li W."/>
            <person name="Lindquist E."/>
            <person name="Lopez-Garcia S."/>
            <person name="Luque E.M."/>
            <person name="Marcos A.T."/>
            <person name="Martin J."/>
            <person name="McCluskey K."/>
            <person name="Medina H.R."/>
            <person name="Miralles-Duran A."/>
            <person name="Miyazaki A."/>
            <person name="Munoz-Torres E."/>
            <person name="Oguiza J.A."/>
            <person name="Ohm R."/>
            <person name="Olmedo M."/>
            <person name="Orejas M."/>
            <person name="Ortiz-Castellanos L."/>
            <person name="Pisabarro A.G."/>
            <person name="Rodriguez-Romero J."/>
            <person name="Ruiz-Herrera J."/>
            <person name="Ruiz-Vazquez R."/>
            <person name="Sanz C."/>
            <person name="Schackwitz W."/>
            <person name="Schmutz J."/>
            <person name="Shahriari M."/>
            <person name="Shelest E."/>
            <person name="Silva-Franco F."/>
            <person name="Soanes D."/>
            <person name="Syed K."/>
            <person name="Tagua V.G."/>
            <person name="Talbot N.J."/>
            <person name="Thon M."/>
            <person name="De vries R.P."/>
            <person name="Wiebenga A."/>
            <person name="Yadav J.S."/>
            <person name="Braun E.L."/>
            <person name="Baker S."/>
            <person name="Garre V."/>
            <person name="Horwitz B."/>
            <person name="Torres-Martinez S."/>
            <person name="Idnurm A."/>
            <person name="Herrera-Estrella A."/>
            <person name="Gabaldon T."/>
            <person name="Grigoriev I.V."/>
        </authorList>
    </citation>
    <scope>NUCLEOTIDE SEQUENCE [LARGE SCALE GENOMIC DNA]</scope>
    <source>
        <strain evidence="5">NRRL 1555(-)</strain>
    </source>
</reference>
<dbReference type="InterPro" id="IPR001841">
    <property type="entry name" value="Znf_RING"/>
</dbReference>
<dbReference type="EMBL" id="KV440992">
    <property type="protein sequence ID" value="OAD69258.1"/>
    <property type="molecule type" value="Genomic_DNA"/>
</dbReference>
<protein>
    <recommendedName>
        <fullName evidence="6">FHA domain-containing protein</fullName>
    </recommendedName>
</protein>
<evidence type="ECO:0000259" key="2">
    <source>
        <dbReference type="PROSITE" id="PS50006"/>
    </source>
</evidence>
<dbReference type="InterPro" id="IPR013083">
    <property type="entry name" value="Znf_RING/FYVE/PHD"/>
</dbReference>
<dbReference type="Gene3D" id="3.30.40.10">
    <property type="entry name" value="Zinc/RING finger domain, C3HC4 (zinc finger)"/>
    <property type="match status" value="1"/>
</dbReference>
<keyword evidence="1" id="KW-0479">Metal-binding</keyword>
<dbReference type="InterPro" id="IPR008984">
    <property type="entry name" value="SMAD_FHA_dom_sf"/>
</dbReference>
<dbReference type="SMART" id="SM00184">
    <property type="entry name" value="RING"/>
    <property type="match status" value="1"/>
</dbReference>
<feature type="domain" description="RING-type" evidence="3">
    <location>
        <begin position="182"/>
        <end position="225"/>
    </location>
</feature>